<name>A0AA35KC74_9SAUR</name>
<evidence type="ECO:0000313" key="3">
    <source>
        <dbReference type="Proteomes" id="UP001178461"/>
    </source>
</evidence>
<reference evidence="2" key="1">
    <citation type="submission" date="2022-12" db="EMBL/GenBank/DDBJ databases">
        <authorList>
            <person name="Alioto T."/>
            <person name="Alioto T."/>
            <person name="Gomez Garrido J."/>
        </authorList>
    </citation>
    <scope>NUCLEOTIDE SEQUENCE</scope>
</reference>
<keyword evidence="3" id="KW-1185">Reference proteome</keyword>
<gene>
    <name evidence="2" type="ORF">PODLI_1B013984</name>
</gene>
<protein>
    <submittedName>
        <fullName evidence="2">Uncharacterized protein</fullName>
    </submittedName>
</protein>
<proteinExistence type="predicted"/>
<evidence type="ECO:0000313" key="2">
    <source>
        <dbReference type="EMBL" id="CAI5774198.1"/>
    </source>
</evidence>
<accession>A0AA35KC74</accession>
<dbReference type="AlphaFoldDB" id="A0AA35KC74"/>
<evidence type="ECO:0000256" key="1">
    <source>
        <dbReference type="SAM" id="MobiDB-lite"/>
    </source>
</evidence>
<dbReference type="EMBL" id="OX395130">
    <property type="protein sequence ID" value="CAI5774198.1"/>
    <property type="molecule type" value="Genomic_DNA"/>
</dbReference>
<feature type="region of interest" description="Disordered" evidence="1">
    <location>
        <begin position="22"/>
        <end position="67"/>
    </location>
</feature>
<organism evidence="2 3">
    <name type="scientific">Podarcis lilfordi</name>
    <name type="common">Lilford's wall lizard</name>
    <dbReference type="NCBI Taxonomy" id="74358"/>
    <lineage>
        <taxon>Eukaryota</taxon>
        <taxon>Metazoa</taxon>
        <taxon>Chordata</taxon>
        <taxon>Craniata</taxon>
        <taxon>Vertebrata</taxon>
        <taxon>Euteleostomi</taxon>
        <taxon>Lepidosauria</taxon>
        <taxon>Squamata</taxon>
        <taxon>Bifurcata</taxon>
        <taxon>Unidentata</taxon>
        <taxon>Episquamata</taxon>
        <taxon>Laterata</taxon>
        <taxon>Lacertibaenia</taxon>
        <taxon>Lacertidae</taxon>
        <taxon>Podarcis</taxon>
    </lineage>
</organism>
<dbReference type="Proteomes" id="UP001178461">
    <property type="component" value="Chromosome 5"/>
</dbReference>
<sequence>MRRVDCETKWRRLEKARAAARREARCRGRRQQGAQLRQLPAVAPPSWAASQAAGAGREGRPPPVRLL</sequence>